<evidence type="ECO:0000256" key="5">
    <source>
        <dbReference type="ARBA" id="ARBA00022737"/>
    </source>
</evidence>
<keyword evidence="5" id="KW-0677">Repeat</keyword>
<dbReference type="InterPro" id="IPR044974">
    <property type="entry name" value="Disease_R_plants"/>
</dbReference>
<dbReference type="GeneID" id="113719374"/>
<gene>
    <name evidence="12" type="primary">LOC113719374</name>
</gene>
<accession>A0A6P6VEL3</accession>
<dbReference type="InterPro" id="IPR002182">
    <property type="entry name" value="NB-ARC"/>
</dbReference>
<dbReference type="Gene3D" id="3.40.50.300">
    <property type="entry name" value="P-loop containing nucleotide triphosphate hydrolases"/>
    <property type="match status" value="1"/>
</dbReference>
<evidence type="ECO:0000259" key="10">
    <source>
        <dbReference type="Pfam" id="PF23559"/>
    </source>
</evidence>
<dbReference type="RefSeq" id="XP_027100387.1">
    <property type="nucleotide sequence ID" value="XM_027244586.2"/>
</dbReference>
<protein>
    <submittedName>
        <fullName evidence="12">Late blight resistance protein homolog R1B-12 isoform X1</fullName>
    </submittedName>
</protein>
<evidence type="ECO:0000256" key="4">
    <source>
        <dbReference type="ARBA" id="ARBA00022614"/>
    </source>
</evidence>
<keyword evidence="7" id="KW-0611">Plant defense</keyword>
<dbReference type="InterPro" id="IPR027417">
    <property type="entry name" value="P-loop_NTPase"/>
</dbReference>
<keyword evidence="11" id="KW-1185">Reference proteome</keyword>
<proteinExistence type="inferred from homology"/>
<dbReference type="SUPFAM" id="SSF52540">
    <property type="entry name" value="P-loop containing nucleoside triphosphate hydrolases"/>
    <property type="match status" value="1"/>
</dbReference>
<evidence type="ECO:0000313" key="11">
    <source>
        <dbReference type="Proteomes" id="UP001652660"/>
    </source>
</evidence>
<dbReference type="Gene3D" id="1.10.10.10">
    <property type="entry name" value="Winged helix-like DNA-binding domain superfamily/Winged helix DNA-binding domain"/>
    <property type="match status" value="1"/>
</dbReference>
<dbReference type="GO" id="GO:0051607">
    <property type="term" value="P:defense response to virus"/>
    <property type="evidence" value="ECO:0007669"/>
    <property type="project" value="UniProtKB-ARBA"/>
</dbReference>
<dbReference type="GO" id="GO:0043531">
    <property type="term" value="F:ADP binding"/>
    <property type="evidence" value="ECO:0007669"/>
    <property type="project" value="InterPro"/>
</dbReference>
<dbReference type="Proteomes" id="UP001652660">
    <property type="component" value="Chromosome 11c"/>
</dbReference>
<evidence type="ECO:0000256" key="8">
    <source>
        <dbReference type="ARBA" id="ARBA00022840"/>
    </source>
</evidence>
<feature type="domain" description="Disease resistance protein winged helix" evidence="10">
    <location>
        <begin position="835"/>
        <end position="905"/>
    </location>
</feature>
<dbReference type="InterPro" id="IPR058922">
    <property type="entry name" value="WHD_DRP"/>
</dbReference>
<dbReference type="PANTHER" id="PTHR23155:SF1152">
    <property type="entry name" value="AAA+ ATPASE DOMAIN-CONTAINING PROTEIN"/>
    <property type="match status" value="1"/>
</dbReference>
<dbReference type="AlphaFoldDB" id="A0A6P6VEL3"/>
<keyword evidence="4" id="KW-0433">Leucine-rich repeat</keyword>
<evidence type="ECO:0000313" key="12">
    <source>
        <dbReference type="RefSeq" id="XP_027100387.1"/>
    </source>
</evidence>
<evidence type="ECO:0000256" key="6">
    <source>
        <dbReference type="ARBA" id="ARBA00022741"/>
    </source>
</evidence>
<dbReference type="GO" id="GO:0005524">
    <property type="term" value="F:ATP binding"/>
    <property type="evidence" value="ECO:0007669"/>
    <property type="project" value="UniProtKB-KW"/>
</dbReference>
<dbReference type="Pfam" id="PF00931">
    <property type="entry name" value="NB-ARC"/>
    <property type="match status" value="1"/>
</dbReference>
<feature type="domain" description="NB-ARC" evidence="9">
    <location>
        <begin position="582"/>
        <end position="752"/>
    </location>
</feature>
<name>A0A6P6VEL3_COFAR</name>
<dbReference type="PRINTS" id="PR00364">
    <property type="entry name" value="DISEASERSIST"/>
</dbReference>
<sequence length="956" mass="109173">MACHTDVKLSDLLQEVKPSSSDLMEMFIQLLKASLPMGPGTAKTDAITSFVNFLLENTVESLKDRISSIHEELICLMKFLMVLPDESTRDLERISSDIRAAATDAASFQVNEVTEEQVAEMSLVLSRPLHRMKLIKAEIILMQLLDSQEVFMVSMKDKYTALHEGLKFLRTVPIYLPEEKEEDGKLFSKHVEALGTEVISFIYSIHENNLMQDPVMEMNLSLHILLLKIKLVKAGLSLMRLHNHEANLVSCVKDHEIKSLHEGMEFLRTCLMDTIDAEANSEDWELFVLHLDSVVSESSSLISSSGGSGMTEDMASELDFSIFRLLLKIKLIKAEVILMKLNKIPKLGLIVHMNDEVKTLQEGVRLLRTFLVNPPVEEMDQLTSAKCEATANEAASLIFSLREHVTKEEMGTEMSCLLSEFADKIELFKAEIQETCLQVLFSDCCETSGTIGIFDLLDNIKDKANSVVFVKHHIETLLGELQFLESFLMDTAEHYIWHRELKDLWACITDVASETKYITDLLLVRDNALCYFMLWFPLAMEDLKIIKAKIMEIYDEKRYGIGADSDATADPRRIDDVVVGLEDETHRIIDRLTRGTMRMDIISIVGMGGIGKTTLAQRAYNHPAVVQHFQIRAWCIESVEYQRREILLDILRDVTVVTNRIYDMRDDDLAGVLYNCLKQKRYLIVLDDIWDTKTLDDLRRSFPDDDSGSRIMLTSRIAELAAEADPMARIHFHRFLTIDESWFLFLKKKFETETFDSSLMEVGQRIVEQCRGLPLAIVIMAGVLANTKMECSCWAEVAQSLSSRTRFVSLLPVLRVAYDSLPDHLKLCFHYIGEFPDRKEIPAPKLFRLWIKNGLIKQTESKSLEDVAEECLLDLISRNLVTISRRRYNGRVRACRVHDIVLDLCMSVKQQNGWKASTRAVAFSAGYPVVDREQACHELTYQFEWCLNFPCFDLID</sequence>
<reference evidence="11" key="1">
    <citation type="journal article" date="2025" name="Foods">
        <title>Unveiling the Microbial Signatures of Arabica Coffee Cherries: Insights into Ripeness Specific Diversity, Functional Traits, and Implications for Quality and Safety.</title>
        <authorList>
            <consortium name="RefSeq"/>
            <person name="Tenea G.N."/>
            <person name="Cifuentes V."/>
            <person name="Reyes P."/>
            <person name="Cevallos-Vallejos M."/>
        </authorList>
    </citation>
    <scope>NUCLEOTIDE SEQUENCE [LARGE SCALE GENOMIC DNA]</scope>
</reference>
<keyword evidence="3" id="KW-0963">Cytoplasm</keyword>
<evidence type="ECO:0000256" key="2">
    <source>
        <dbReference type="ARBA" id="ARBA00008894"/>
    </source>
</evidence>
<comment type="subcellular location">
    <subcellularLocation>
        <location evidence="1">Cytoplasm</location>
    </subcellularLocation>
</comment>
<dbReference type="InterPro" id="IPR036388">
    <property type="entry name" value="WH-like_DNA-bd_sf"/>
</dbReference>
<evidence type="ECO:0000256" key="3">
    <source>
        <dbReference type="ARBA" id="ARBA00022490"/>
    </source>
</evidence>
<dbReference type="GO" id="GO:0005737">
    <property type="term" value="C:cytoplasm"/>
    <property type="evidence" value="ECO:0007669"/>
    <property type="project" value="UniProtKB-SubCell"/>
</dbReference>
<dbReference type="FunFam" id="3.40.50.300:FF:001091">
    <property type="entry name" value="Probable disease resistance protein At1g61300"/>
    <property type="match status" value="1"/>
</dbReference>
<dbReference type="GO" id="GO:0098542">
    <property type="term" value="P:defense response to other organism"/>
    <property type="evidence" value="ECO:0007669"/>
    <property type="project" value="TreeGrafter"/>
</dbReference>
<keyword evidence="6" id="KW-0547">Nucleotide-binding</keyword>
<dbReference type="Pfam" id="PF23559">
    <property type="entry name" value="WHD_DRP"/>
    <property type="match status" value="1"/>
</dbReference>
<dbReference type="Gene3D" id="1.10.8.430">
    <property type="entry name" value="Helical domain of apoptotic protease-activating factors"/>
    <property type="match status" value="1"/>
</dbReference>
<comment type="similarity">
    <text evidence="2">Belongs to the disease resistance NB-LRR family.</text>
</comment>
<dbReference type="PANTHER" id="PTHR23155">
    <property type="entry name" value="DISEASE RESISTANCE PROTEIN RP"/>
    <property type="match status" value="1"/>
</dbReference>
<keyword evidence="8" id="KW-0067">ATP-binding</keyword>
<evidence type="ECO:0000259" key="9">
    <source>
        <dbReference type="Pfam" id="PF00931"/>
    </source>
</evidence>
<reference evidence="12" key="2">
    <citation type="submission" date="2025-08" db="UniProtKB">
        <authorList>
            <consortium name="RefSeq"/>
        </authorList>
    </citation>
    <scope>IDENTIFICATION</scope>
    <source>
        <tissue evidence="12">Leaves</tissue>
    </source>
</reference>
<organism evidence="11 12">
    <name type="scientific">Coffea arabica</name>
    <name type="common">Arabian coffee</name>
    <dbReference type="NCBI Taxonomy" id="13443"/>
    <lineage>
        <taxon>Eukaryota</taxon>
        <taxon>Viridiplantae</taxon>
        <taxon>Streptophyta</taxon>
        <taxon>Embryophyta</taxon>
        <taxon>Tracheophyta</taxon>
        <taxon>Spermatophyta</taxon>
        <taxon>Magnoliopsida</taxon>
        <taxon>eudicotyledons</taxon>
        <taxon>Gunneridae</taxon>
        <taxon>Pentapetalae</taxon>
        <taxon>asterids</taxon>
        <taxon>lamiids</taxon>
        <taxon>Gentianales</taxon>
        <taxon>Rubiaceae</taxon>
        <taxon>Ixoroideae</taxon>
        <taxon>Gardenieae complex</taxon>
        <taxon>Bertiereae - Coffeeae clade</taxon>
        <taxon>Coffeeae</taxon>
        <taxon>Coffea</taxon>
    </lineage>
</organism>
<dbReference type="FunFam" id="1.10.10.10:FF:000322">
    <property type="entry name" value="Probable disease resistance protein At1g63360"/>
    <property type="match status" value="1"/>
</dbReference>
<evidence type="ECO:0000256" key="1">
    <source>
        <dbReference type="ARBA" id="ARBA00004496"/>
    </source>
</evidence>
<evidence type="ECO:0000256" key="7">
    <source>
        <dbReference type="ARBA" id="ARBA00022821"/>
    </source>
</evidence>
<dbReference type="InterPro" id="IPR042197">
    <property type="entry name" value="Apaf_helical"/>
</dbReference>